<dbReference type="RefSeq" id="XP_025378896.1">
    <property type="nucleotide sequence ID" value="XM_025524820.1"/>
</dbReference>
<sequence>MSSVGQQLLSNYISALSTNPLRTKMLTSGVLAALAEVLAGKFAGVAPASKKLTPEEKRRQQGDPVQAFLSAFEAVGINERALKMFVYGFAISAPLGHVMTGILQRAFAGKTTPKDRIQQIITSNLTVSVVGNLVYLISMAYINGARSYDRIAAAVKASFWFLMRVTWVTSPISIGVAQKFLPPQLWEPYFAFVRFILSTIFNTITKKKQMALQRKQPGSIEKDGDLKKGAAQGK</sequence>
<evidence type="ECO:0000256" key="4">
    <source>
        <dbReference type="ARBA" id="ARBA00022989"/>
    </source>
</evidence>
<evidence type="ECO:0008006" key="10">
    <source>
        <dbReference type="Google" id="ProtNLM"/>
    </source>
</evidence>
<feature type="transmembrane region" description="Helical" evidence="6">
    <location>
        <begin position="189"/>
        <end position="205"/>
    </location>
</feature>
<keyword evidence="4 6" id="KW-1133">Transmembrane helix</keyword>
<evidence type="ECO:0000256" key="6">
    <source>
        <dbReference type="RuleBase" id="RU363053"/>
    </source>
</evidence>
<evidence type="ECO:0000256" key="2">
    <source>
        <dbReference type="ARBA" id="ARBA00006824"/>
    </source>
</evidence>
<comment type="subcellular location">
    <subcellularLocation>
        <location evidence="1">Membrane</location>
        <topology evidence="1">Multi-pass membrane protein</topology>
    </subcellularLocation>
</comment>
<evidence type="ECO:0000256" key="5">
    <source>
        <dbReference type="ARBA" id="ARBA00023136"/>
    </source>
</evidence>
<protein>
    <recommendedName>
        <fullName evidence="10">Integral membrane protein</fullName>
    </recommendedName>
</protein>
<comment type="similarity">
    <text evidence="2 6">Belongs to the peroxisomal membrane protein PXMP2/4 family.</text>
</comment>
<evidence type="ECO:0000256" key="1">
    <source>
        <dbReference type="ARBA" id="ARBA00004141"/>
    </source>
</evidence>
<evidence type="ECO:0000313" key="8">
    <source>
        <dbReference type="EMBL" id="PWN91698.1"/>
    </source>
</evidence>
<dbReference type="GeneID" id="37046736"/>
<dbReference type="STRING" id="215250.A0A316YSQ6"/>
<dbReference type="Pfam" id="PF04117">
    <property type="entry name" value="Mpv17_PMP22"/>
    <property type="match status" value="1"/>
</dbReference>
<keyword evidence="3 6" id="KW-0812">Transmembrane</keyword>
<dbReference type="InParanoid" id="A0A316YSQ6"/>
<name>A0A316YSQ6_9BASI</name>
<feature type="transmembrane region" description="Helical" evidence="6">
    <location>
        <begin position="120"/>
        <end position="142"/>
    </location>
</feature>
<dbReference type="EMBL" id="KZ819635">
    <property type="protein sequence ID" value="PWN91698.1"/>
    <property type="molecule type" value="Genomic_DNA"/>
</dbReference>
<proteinExistence type="inferred from homology"/>
<feature type="transmembrane region" description="Helical" evidence="6">
    <location>
        <begin position="85"/>
        <end position="108"/>
    </location>
</feature>
<evidence type="ECO:0000313" key="9">
    <source>
        <dbReference type="Proteomes" id="UP000245768"/>
    </source>
</evidence>
<dbReference type="PANTHER" id="PTHR11266:SF93">
    <property type="entry name" value="INTEGRAL MEMBRANE PROTEIN 25D9-6"/>
    <property type="match status" value="1"/>
</dbReference>
<dbReference type="OrthoDB" id="860at2759"/>
<evidence type="ECO:0000256" key="7">
    <source>
        <dbReference type="SAM" id="MobiDB-lite"/>
    </source>
</evidence>
<dbReference type="GO" id="GO:0005778">
    <property type="term" value="C:peroxisomal membrane"/>
    <property type="evidence" value="ECO:0007669"/>
    <property type="project" value="TreeGrafter"/>
</dbReference>
<feature type="region of interest" description="Disordered" evidence="7">
    <location>
        <begin position="213"/>
        <end position="234"/>
    </location>
</feature>
<organism evidence="8 9">
    <name type="scientific">Acaromyces ingoldii</name>
    <dbReference type="NCBI Taxonomy" id="215250"/>
    <lineage>
        <taxon>Eukaryota</taxon>
        <taxon>Fungi</taxon>
        <taxon>Dikarya</taxon>
        <taxon>Basidiomycota</taxon>
        <taxon>Ustilaginomycotina</taxon>
        <taxon>Exobasidiomycetes</taxon>
        <taxon>Exobasidiales</taxon>
        <taxon>Cryptobasidiaceae</taxon>
        <taxon>Acaromyces</taxon>
    </lineage>
</organism>
<dbReference type="AlphaFoldDB" id="A0A316YSQ6"/>
<evidence type="ECO:0000256" key="3">
    <source>
        <dbReference type="ARBA" id="ARBA00022692"/>
    </source>
</evidence>
<reference evidence="8 9" key="1">
    <citation type="journal article" date="2018" name="Mol. Biol. Evol.">
        <title>Broad Genomic Sampling Reveals a Smut Pathogenic Ancestry of the Fungal Clade Ustilaginomycotina.</title>
        <authorList>
            <person name="Kijpornyongpan T."/>
            <person name="Mondo S.J."/>
            <person name="Barry K."/>
            <person name="Sandor L."/>
            <person name="Lee J."/>
            <person name="Lipzen A."/>
            <person name="Pangilinan J."/>
            <person name="LaButti K."/>
            <person name="Hainaut M."/>
            <person name="Henrissat B."/>
            <person name="Grigoriev I.V."/>
            <person name="Spatafora J.W."/>
            <person name="Aime M.C."/>
        </authorList>
    </citation>
    <scope>NUCLEOTIDE SEQUENCE [LARGE SCALE GENOMIC DNA]</scope>
    <source>
        <strain evidence="8 9">MCA 4198</strain>
    </source>
</reference>
<dbReference type="Proteomes" id="UP000245768">
    <property type="component" value="Unassembled WGS sequence"/>
</dbReference>
<gene>
    <name evidence="8" type="ORF">FA10DRAFT_300287</name>
</gene>
<keyword evidence="5 6" id="KW-0472">Membrane</keyword>
<accession>A0A316YSQ6</accession>
<dbReference type="PANTHER" id="PTHR11266">
    <property type="entry name" value="PEROXISOMAL MEMBRANE PROTEIN 2, PXMP2 MPV17"/>
    <property type="match status" value="1"/>
</dbReference>
<keyword evidence="9" id="KW-1185">Reference proteome</keyword>
<dbReference type="InterPro" id="IPR007248">
    <property type="entry name" value="Mpv17_PMP22"/>
</dbReference>